<keyword evidence="5" id="KW-0472">Membrane</keyword>
<feature type="transmembrane region" description="Helical" evidence="5">
    <location>
        <begin position="6"/>
        <end position="26"/>
    </location>
</feature>
<gene>
    <name evidence="6" type="ORF">P5673_007510</name>
</gene>
<evidence type="ECO:0000256" key="4">
    <source>
        <dbReference type="ARBA" id="ARBA00038261"/>
    </source>
</evidence>
<dbReference type="PANTHER" id="PTHR44889">
    <property type="entry name" value="INACTIVE HYDROXYSTEROID DEHYDROGENASE-LIKE PROTEIN 1"/>
    <property type="match status" value="1"/>
</dbReference>
<evidence type="ECO:0000313" key="7">
    <source>
        <dbReference type="Proteomes" id="UP001249851"/>
    </source>
</evidence>
<dbReference type="Proteomes" id="UP001249851">
    <property type="component" value="Unassembled WGS sequence"/>
</dbReference>
<dbReference type="InterPro" id="IPR052149">
    <property type="entry name" value="17-beta-HSD3-like"/>
</dbReference>
<feature type="transmembrane region" description="Helical" evidence="5">
    <location>
        <begin position="98"/>
        <end position="117"/>
    </location>
</feature>
<evidence type="ECO:0000256" key="3">
    <source>
        <dbReference type="ARBA" id="ARBA00023128"/>
    </source>
</evidence>
<reference evidence="6" key="2">
    <citation type="journal article" date="2023" name="Science">
        <title>Genomic signatures of disease resistance in endangered staghorn corals.</title>
        <authorList>
            <person name="Vollmer S.V."/>
            <person name="Selwyn J.D."/>
            <person name="Despard B.A."/>
            <person name="Roesel C.L."/>
        </authorList>
    </citation>
    <scope>NUCLEOTIDE SEQUENCE</scope>
    <source>
        <strain evidence="6">K2</strain>
    </source>
</reference>
<reference evidence="6" key="1">
    <citation type="journal article" date="2023" name="G3 (Bethesda)">
        <title>Whole genome assembly and annotation of the endangered Caribbean coral Acropora cervicornis.</title>
        <authorList>
            <person name="Selwyn J.D."/>
            <person name="Vollmer S.V."/>
        </authorList>
    </citation>
    <scope>NUCLEOTIDE SEQUENCE</scope>
    <source>
        <strain evidence="6">K2</strain>
    </source>
</reference>
<name>A0AAD9QW28_ACRCE</name>
<dbReference type="EMBL" id="JARQWQ010000012">
    <property type="protein sequence ID" value="KAK2568464.1"/>
    <property type="molecule type" value="Genomic_DNA"/>
</dbReference>
<comment type="caution">
    <text evidence="6">The sequence shown here is derived from an EMBL/GenBank/DDBJ whole genome shotgun (WGS) entry which is preliminary data.</text>
</comment>
<keyword evidence="5" id="KW-0812">Transmembrane</keyword>
<proteinExistence type="inferred from homology"/>
<organism evidence="6 7">
    <name type="scientific">Acropora cervicornis</name>
    <name type="common">Staghorn coral</name>
    <dbReference type="NCBI Taxonomy" id="6130"/>
    <lineage>
        <taxon>Eukaryota</taxon>
        <taxon>Metazoa</taxon>
        <taxon>Cnidaria</taxon>
        <taxon>Anthozoa</taxon>
        <taxon>Hexacorallia</taxon>
        <taxon>Scleractinia</taxon>
        <taxon>Astrocoeniina</taxon>
        <taxon>Acroporidae</taxon>
        <taxon>Acropora</taxon>
    </lineage>
</organism>
<keyword evidence="5" id="KW-1133">Transmembrane helix</keyword>
<accession>A0AAD9QW28</accession>
<comment type="similarity">
    <text evidence="4">Belongs to the short-chain dehydrogenases/reductases (SDR) family. 17-beta-HSD 3 subfamily.</text>
</comment>
<dbReference type="SUPFAM" id="SSF51735">
    <property type="entry name" value="NAD(P)-binding Rossmann-fold domains"/>
    <property type="match status" value="1"/>
</dbReference>
<keyword evidence="7" id="KW-1185">Reference proteome</keyword>
<evidence type="ECO:0000256" key="1">
    <source>
        <dbReference type="ARBA" id="ARBA00004173"/>
    </source>
</evidence>
<dbReference type="GO" id="GO:0005739">
    <property type="term" value="C:mitochondrion"/>
    <property type="evidence" value="ECO:0007669"/>
    <property type="project" value="UniProtKB-SubCell"/>
</dbReference>
<keyword evidence="2" id="KW-0521">NADP</keyword>
<dbReference type="AlphaFoldDB" id="A0AAD9QW28"/>
<evidence type="ECO:0000256" key="5">
    <source>
        <dbReference type="SAM" id="Phobius"/>
    </source>
</evidence>
<protein>
    <submittedName>
        <fullName evidence="6">Inactive hydroxysteroid dehydrogenase-like protein 1</fullName>
    </submittedName>
</protein>
<comment type="subcellular location">
    <subcellularLocation>
        <location evidence="1">Mitochondrion</location>
    </subcellularLocation>
</comment>
<keyword evidence="3" id="KW-0496">Mitochondrion</keyword>
<dbReference type="Gene3D" id="3.40.50.720">
    <property type="entry name" value="NAD(P)-binding Rossmann-like Domain"/>
    <property type="match status" value="1"/>
</dbReference>
<evidence type="ECO:0000313" key="6">
    <source>
        <dbReference type="EMBL" id="KAK2568464.1"/>
    </source>
</evidence>
<sequence>MEWNLLSYAGAAFLGYYSFTFLLQVIHGVRAFVLPTIGIKKNLKKLGEWAAVTYGTETKVISMDFSGGVEIYDVNNVGVSHYPEFFTHMKREDAWKMINVNILSVIMMTHIILPEMAANVCYLTM</sequence>
<dbReference type="InterPro" id="IPR036291">
    <property type="entry name" value="NAD(P)-bd_dom_sf"/>
</dbReference>
<dbReference type="PANTHER" id="PTHR44889:SF1">
    <property type="entry name" value="INACTIVE HYDROXYSTEROID DEHYDROGENASE-LIKE PROTEIN 1"/>
    <property type="match status" value="1"/>
</dbReference>
<evidence type="ECO:0000256" key="2">
    <source>
        <dbReference type="ARBA" id="ARBA00022857"/>
    </source>
</evidence>